<gene>
    <name evidence="2" type="ORF">EKM59_06110</name>
</gene>
<dbReference type="AlphaFoldDB" id="A0A433JJ63"/>
<evidence type="ECO:0000256" key="1">
    <source>
        <dbReference type="SAM" id="MobiDB-lite"/>
    </source>
</evidence>
<accession>A0A433JJ63</accession>
<evidence type="ECO:0000313" key="2">
    <source>
        <dbReference type="EMBL" id="RUQ88022.1"/>
    </source>
</evidence>
<feature type="region of interest" description="Disordered" evidence="1">
    <location>
        <begin position="1"/>
        <end position="61"/>
    </location>
</feature>
<dbReference type="RefSeq" id="WP_127032361.1">
    <property type="nucleotide sequence ID" value="NZ_RZGR01000015.1"/>
</dbReference>
<keyword evidence="3" id="KW-1185">Reference proteome</keyword>
<organism evidence="2 3">
    <name type="scientific">Legionella septentrionalis</name>
    <dbReference type="NCBI Taxonomy" id="2498109"/>
    <lineage>
        <taxon>Bacteria</taxon>
        <taxon>Pseudomonadati</taxon>
        <taxon>Pseudomonadota</taxon>
        <taxon>Gammaproteobacteria</taxon>
        <taxon>Legionellales</taxon>
        <taxon>Legionellaceae</taxon>
        <taxon>Legionella</taxon>
    </lineage>
</organism>
<proteinExistence type="predicted"/>
<evidence type="ECO:0000313" key="3">
    <source>
        <dbReference type="Proteomes" id="UP000288012"/>
    </source>
</evidence>
<comment type="caution">
    <text evidence="2">The sequence shown here is derived from an EMBL/GenBank/DDBJ whole genome shotgun (WGS) entry which is preliminary data.</text>
</comment>
<protein>
    <submittedName>
        <fullName evidence="2">Uncharacterized protein</fullName>
    </submittedName>
</protein>
<sequence length="61" mass="6928">MEKSKLDKKSEKSSPPRKESLKKIKKDDDLDEALEETFPASDATAKYQGETRVFPDLGNKK</sequence>
<dbReference type="EMBL" id="RZGR01000015">
    <property type="protein sequence ID" value="RUQ88022.1"/>
    <property type="molecule type" value="Genomic_DNA"/>
</dbReference>
<name>A0A433JJ63_9GAMM</name>
<reference evidence="2 3" key="1">
    <citation type="submission" date="2018-12" db="EMBL/GenBank/DDBJ databases">
        <title>Legionella sp,whole genome shotgun sequence.</title>
        <authorList>
            <person name="Wu H."/>
        </authorList>
    </citation>
    <scope>NUCLEOTIDE SEQUENCE [LARGE SCALE GENOMIC DNA]</scope>
    <source>
        <strain evidence="3">km714</strain>
    </source>
</reference>
<dbReference type="Proteomes" id="UP000288012">
    <property type="component" value="Unassembled WGS sequence"/>
</dbReference>
<feature type="compositionally biased region" description="Basic and acidic residues" evidence="1">
    <location>
        <begin position="1"/>
        <end position="28"/>
    </location>
</feature>